<keyword evidence="2" id="KW-0472">Membrane</keyword>
<evidence type="ECO:0000256" key="1">
    <source>
        <dbReference type="SAM" id="MobiDB-lite"/>
    </source>
</evidence>
<feature type="region of interest" description="Disordered" evidence="1">
    <location>
        <begin position="25"/>
        <end position="69"/>
    </location>
</feature>
<name>A0AAD5SC02_9FUNG</name>
<dbReference type="Proteomes" id="UP001212841">
    <property type="component" value="Unassembled WGS sequence"/>
</dbReference>
<evidence type="ECO:0000313" key="3">
    <source>
        <dbReference type="EMBL" id="KAJ3049576.1"/>
    </source>
</evidence>
<accession>A0AAD5SC02</accession>
<feature type="compositionally biased region" description="Low complexity" evidence="1">
    <location>
        <begin position="25"/>
        <end position="34"/>
    </location>
</feature>
<sequence>MSSKLIQKPLLASLRSRSLLTPPLLTRSYASPSSNPTPPPAKPNNDYLYNPEKDPMRNMTEAEKDEIRRDVRRESQRAFSYGYGILGGGIGLALVIIGYNWTSKRH</sequence>
<gene>
    <name evidence="3" type="ORF">HK097_009446</name>
</gene>
<evidence type="ECO:0000313" key="4">
    <source>
        <dbReference type="Proteomes" id="UP001212841"/>
    </source>
</evidence>
<comment type="caution">
    <text evidence="3">The sequence shown here is derived from an EMBL/GenBank/DDBJ whole genome shotgun (WGS) entry which is preliminary data.</text>
</comment>
<dbReference type="EMBL" id="JADGJD010000624">
    <property type="protein sequence ID" value="KAJ3049576.1"/>
    <property type="molecule type" value="Genomic_DNA"/>
</dbReference>
<keyword evidence="2" id="KW-1133">Transmembrane helix</keyword>
<feature type="transmembrane region" description="Helical" evidence="2">
    <location>
        <begin position="78"/>
        <end position="101"/>
    </location>
</feature>
<dbReference type="AlphaFoldDB" id="A0AAD5SC02"/>
<reference evidence="3" key="1">
    <citation type="submission" date="2020-05" db="EMBL/GenBank/DDBJ databases">
        <title>Phylogenomic resolution of chytrid fungi.</title>
        <authorList>
            <person name="Stajich J.E."/>
            <person name="Amses K."/>
            <person name="Simmons R."/>
            <person name="Seto K."/>
            <person name="Myers J."/>
            <person name="Bonds A."/>
            <person name="Quandt C.A."/>
            <person name="Barry K."/>
            <person name="Liu P."/>
            <person name="Grigoriev I."/>
            <person name="Longcore J.E."/>
            <person name="James T.Y."/>
        </authorList>
    </citation>
    <scope>NUCLEOTIDE SEQUENCE</scope>
    <source>
        <strain evidence="3">JEL0318</strain>
    </source>
</reference>
<protein>
    <submittedName>
        <fullName evidence="3">Uncharacterized protein</fullName>
    </submittedName>
</protein>
<organism evidence="3 4">
    <name type="scientific">Rhizophlyctis rosea</name>
    <dbReference type="NCBI Taxonomy" id="64517"/>
    <lineage>
        <taxon>Eukaryota</taxon>
        <taxon>Fungi</taxon>
        <taxon>Fungi incertae sedis</taxon>
        <taxon>Chytridiomycota</taxon>
        <taxon>Chytridiomycota incertae sedis</taxon>
        <taxon>Chytridiomycetes</taxon>
        <taxon>Rhizophlyctidales</taxon>
        <taxon>Rhizophlyctidaceae</taxon>
        <taxon>Rhizophlyctis</taxon>
    </lineage>
</organism>
<evidence type="ECO:0000256" key="2">
    <source>
        <dbReference type="SAM" id="Phobius"/>
    </source>
</evidence>
<keyword evidence="2" id="KW-0812">Transmembrane</keyword>
<proteinExistence type="predicted"/>
<feature type="compositionally biased region" description="Basic and acidic residues" evidence="1">
    <location>
        <begin position="51"/>
        <end position="69"/>
    </location>
</feature>
<keyword evidence="4" id="KW-1185">Reference proteome</keyword>